<feature type="transmembrane region" description="Helical" evidence="1">
    <location>
        <begin position="192"/>
        <end position="210"/>
    </location>
</feature>
<feature type="transmembrane region" description="Helical" evidence="1">
    <location>
        <begin position="484"/>
        <end position="501"/>
    </location>
</feature>
<feature type="transmembrane region" description="Helical" evidence="1">
    <location>
        <begin position="441"/>
        <end position="464"/>
    </location>
</feature>
<keyword evidence="1" id="KW-1133">Transmembrane helix</keyword>
<organism evidence="2 3">
    <name type="scientific">Agromyces tropicus</name>
    <dbReference type="NCBI Taxonomy" id="555371"/>
    <lineage>
        <taxon>Bacteria</taxon>
        <taxon>Bacillati</taxon>
        <taxon>Actinomycetota</taxon>
        <taxon>Actinomycetes</taxon>
        <taxon>Micrococcales</taxon>
        <taxon>Microbacteriaceae</taxon>
        <taxon>Agromyces</taxon>
    </lineage>
</organism>
<dbReference type="Pfam" id="PF20176">
    <property type="entry name" value="DUF6541"/>
    <property type="match status" value="1"/>
</dbReference>
<feature type="transmembrane region" description="Helical" evidence="1">
    <location>
        <begin position="379"/>
        <end position="396"/>
    </location>
</feature>
<feature type="transmembrane region" description="Helical" evidence="1">
    <location>
        <begin position="96"/>
        <end position="120"/>
    </location>
</feature>
<keyword evidence="1" id="KW-0812">Transmembrane</keyword>
<evidence type="ECO:0000313" key="3">
    <source>
        <dbReference type="Proteomes" id="UP001501196"/>
    </source>
</evidence>
<gene>
    <name evidence="2" type="ORF">GCM10009819_28070</name>
</gene>
<feature type="transmembrane region" description="Helical" evidence="1">
    <location>
        <begin position="244"/>
        <end position="268"/>
    </location>
</feature>
<dbReference type="InterPro" id="IPR046671">
    <property type="entry name" value="DUF6541"/>
</dbReference>
<feature type="transmembrane region" description="Helical" evidence="1">
    <location>
        <begin position="403"/>
        <end position="421"/>
    </location>
</feature>
<feature type="transmembrane region" description="Helical" evidence="1">
    <location>
        <begin position="63"/>
        <end position="84"/>
    </location>
</feature>
<keyword evidence="3" id="KW-1185">Reference proteome</keyword>
<protein>
    <submittedName>
        <fullName evidence="2">Uncharacterized protein</fullName>
    </submittedName>
</protein>
<dbReference type="RefSeq" id="WP_344375598.1">
    <property type="nucleotide sequence ID" value="NZ_BAAAPW010000004.1"/>
</dbReference>
<evidence type="ECO:0000313" key="2">
    <source>
        <dbReference type="EMBL" id="GAA2040812.1"/>
    </source>
</evidence>
<reference evidence="2 3" key="1">
    <citation type="journal article" date="2019" name="Int. J. Syst. Evol. Microbiol.">
        <title>The Global Catalogue of Microorganisms (GCM) 10K type strain sequencing project: providing services to taxonomists for standard genome sequencing and annotation.</title>
        <authorList>
            <consortium name="The Broad Institute Genomics Platform"/>
            <consortium name="The Broad Institute Genome Sequencing Center for Infectious Disease"/>
            <person name="Wu L."/>
            <person name="Ma J."/>
        </authorList>
    </citation>
    <scope>NUCLEOTIDE SEQUENCE [LARGE SCALE GENOMIC DNA]</scope>
    <source>
        <strain evidence="2 3">JCM 15672</strain>
    </source>
</reference>
<feature type="transmembrane region" description="Helical" evidence="1">
    <location>
        <begin position="35"/>
        <end position="57"/>
    </location>
</feature>
<feature type="transmembrane region" description="Helical" evidence="1">
    <location>
        <begin position="219"/>
        <end position="238"/>
    </location>
</feature>
<name>A0ABN2UQV9_9MICO</name>
<feature type="transmembrane region" description="Helical" evidence="1">
    <location>
        <begin position="275"/>
        <end position="292"/>
    </location>
</feature>
<sequence length="655" mass="69094">MSWLEAVPALLGAAFLVIVPGLPVAWALGARGLALLGLGVGASVSGVAVAAVVAPLVGLPWSAAAPFAVTLPLAAVAFVLRAWWTRRTPAVRAISPWGAPFLVGVVGIVVGGGLIAATAMQGIGSPANASQTYDAIFHLNAVRSILDTGDASPLHMAVSTPDRGGTFYPTAWHAIAAAAAQFGGDVVAGANAAAVVSAAVVWPIGVVFLVEQVFGAQKVAIAAAGVLSAAFVAFPLMLVEYGVLYPNLLGTALVPIGLGALVLALGVSEAPQLEVPGRWLLAAWLLPGIGLAHPNAVFTLAVFAAPLVVWAIVAYDRRTREEARRGIRLTAAILGAVFVAGALALVWTRLLPQDNLWLPYQRFPQAFGEVLLNAPRQRQAAIAVSVIAIIGIFAAVRVARYRWLIGSFGVATVLYVFATGWEPGRLRDLVTGLWYNDTFRLASLMPLVVLPIAVLGVLVIVRWLQRLLRTTRISRWRPVADRPAIAAAVVAAVVLVALVPVTQDRTIAFERDRLARAYQPERTDRVLSEDELALFEDVRELVPEDAVVAGNPWNGSALVYAFTGRQALFAHVGGAYGDERWTVAESLDDGTAAACRAAADLGVTHLLDFGDDYVFDGDPRAERFPGFDDPADSDVLTPIAREGDAVLYEITGCEQ</sequence>
<comment type="caution">
    <text evidence="2">The sequence shown here is derived from an EMBL/GenBank/DDBJ whole genome shotgun (WGS) entry which is preliminary data.</text>
</comment>
<proteinExistence type="predicted"/>
<evidence type="ECO:0000256" key="1">
    <source>
        <dbReference type="SAM" id="Phobius"/>
    </source>
</evidence>
<keyword evidence="1" id="KW-0472">Membrane</keyword>
<dbReference type="EMBL" id="BAAAPW010000004">
    <property type="protein sequence ID" value="GAA2040812.1"/>
    <property type="molecule type" value="Genomic_DNA"/>
</dbReference>
<feature type="transmembrane region" description="Helical" evidence="1">
    <location>
        <begin position="6"/>
        <end position="28"/>
    </location>
</feature>
<feature type="transmembrane region" description="Helical" evidence="1">
    <location>
        <begin position="327"/>
        <end position="347"/>
    </location>
</feature>
<feature type="transmembrane region" description="Helical" evidence="1">
    <location>
        <begin position="298"/>
        <end position="315"/>
    </location>
</feature>
<dbReference type="Proteomes" id="UP001501196">
    <property type="component" value="Unassembled WGS sequence"/>
</dbReference>
<accession>A0ABN2UQV9</accession>